<evidence type="ECO:0000256" key="4">
    <source>
        <dbReference type="ARBA" id="ARBA00022801"/>
    </source>
</evidence>
<comment type="similarity">
    <text evidence="1 10">Belongs to the helicase family. RecQ subfamily.</text>
</comment>
<dbReference type="SMART" id="SM00490">
    <property type="entry name" value="HELICc"/>
    <property type="match status" value="1"/>
</dbReference>
<keyword evidence="5 10" id="KW-0347">Helicase</keyword>
<dbReference type="PROSITE" id="PS51194">
    <property type="entry name" value="HELICASE_CTER"/>
    <property type="match status" value="1"/>
</dbReference>
<evidence type="ECO:0000259" key="13">
    <source>
        <dbReference type="PROSITE" id="PS51194"/>
    </source>
</evidence>
<dbReference type="PANTHER" id="PTHR13710:SF105">
    <property type="entry name" value="ATP-DEPENDENT DNA HELICASE Q1"/>
    <property type="match status" value="1"/>
</dbReference>
<evidence type="ECO:0000256" key="6">
    <source>
        <dbReference type="ARBA" id="ARBA00022840"/>
    </source>
</evidence>
<keyword evidence="2" id="KW-0479">Metal-binding</keyword>
<proteinExistence type="inferred from homology"/>
<evidence type="ECO:0000313" key="14">
    <source>
        <dbReference type="EMBL" id="CAL1708469.1"/>
    </source>
</evidence>
<dbReference type="InterPro" id="IPR004589">
    <property type="entry name" value="DNA_helicase_ATP-dep_RecQ"/>
</dbReference>
<dbReference type="InterPro" id="IPR027417">
    <property type="entry name" value="P-loop_NTPase"/>
</dbReference>
<dbReference type="EMBL" id="OZ037948">
    <property type="protein sequence ID" value="CAL1708469.1"/>
    <property type="molecule type" value="Genomic_DNA"/>
</dbReference>
<organism evidence="14 15">
    <name type="scientific">Somion occarium</name>
    <dbReference type="NCBI Taxonomy" id="3059160"/>
    <lineage>
        <taxon>Eukaryota</taxon>
        <taxon>Fungi</taxon>
        <taxon>Dikarya</taxon>
        <taxon>Basidiomycota</taxon>
        <taxon>Agaricomycotina</taxon>
        <taxon>Agaricomycetes</taxon>
        <taxon>Polyporales</taxon>
        <taxon>Cerrenaceae</taxon>
        <taxon>Somion</taxon>
    </lineage>
</organism>
<dbReference type="Pfam" id="PF16124">
    <property type="entry name" value="RecQ_Zn_bind"/>
    <property type="match status" value="1"/>
</dbReference>
<evidence type="ECO:0000256" key="9">
    <source>
        <dbReference type="ARBA" id="ARBA00034617"/>
    </source>
</evidence>
<evidence type="ECO:0000256" key="1">
    <source>
        <dbReference type="ARBA" id="ARBA00005446"/>
    </source>
</evidence>
<keyword evidence="10" id="KW-0539">Nucleus</keyword>
<dbReference type="PANTHER" id="PTHR13710">
    <property type="entry name" value="DNA HELICASE RECQ FAMILY MEMBER"/>
    <property type="match status" value="1"/>
</dbReference>
<evidence type="ECO:0000259" key="12">
    <source>
        <dbReference type="PROSITE" id="PS51192"/>
    </source>
</evidence>
<evidence type="ECO:0000256" key="8">
    <source>
        <dbReference type="ARBA" id="ARBA00023235"/>
    </source>
</evidence>
<dbReference type="InterPro" id="IPR001650">
    <property type="entry name" value="Helicase_C-like"/>
</dbReference>
<evidence type="ECO:0000256" key="3">
    <source>
        <dbReference type="ARBA" id="ARBA00022741"/>
    </source>
</evidence>
<comment type="catalytic activity">
    <reaction evidence="9 10">
        <text>Couples ATP hydrolysis with the unwinding of duplex DNA by translocating in the 3'-5' direction.</text>
        <dbReference type="EC" id="5.6.2.4"/>
    </reaction>
</comment>
<accession>A0ABP1DMP2</accession>
<evidence type="ECO:0000256" key="5">
    <source>
        <dbReference type="ARBA" id="ARBA00022806"/>
    </source>
</evidence>
<dbReference type="Pfam" id="PF00271">
    <property type="entry name" value="Helicase_C"/>
    <property type="match status" value="1"/>
</dbReference>
<comment type="catalytic activity">
    <reaction evidence="10">
        <text>ATP + H2O = ADP + phosphate + H(+)</text>
        <dbReference type="Rhea" id="RHEA:13065"/>
        <dbReference type="ChEBI" id="CHEBI:15377"/>
        <dbReference type="ChEBI" id="CHEBI:15378"/>
        <dbReference type="ChEBI" id="CHEBI:30616"/>
        <dbReference type="ChEBI" id="CHEBI:43474"/>
        <dbReference type="ChEBI" id="CHEBI:456216"/>
    </reaction>
</comment>
<dbReference type="PROSITE" id="PS51192">
    <property type="entry name" value="HELICASE_ATP_BIND_1"/>
    <property type="match status" value="1"/>
</dbReference>
<evidence type="ECO:0000256" key="2">
    <source>
        <dbReference type="ARBA" id="ARBA00022723"/>
    </source>
</evidence>
<protein>
    <recommendedName>
        <fullName evidence="10">ATP-dependent DNA helicase</fullName>
        <ecNumber evidence="10">5.6.2.4</ecNumber>
    </recommendedName>
</protein>
<evidence type="ECO:0000256" key="10">
    <source>
        <dbReference type="RuleBase" id="RU364117"/>
    </source>
</evidence>
<keyword evidence="4 10" id="KW-0378">Hydrolase</keyword>
<keyword evidence="3 10" id="KW-0547">Nucleotide-binding</keyword>
<dbReference type="Pfam" id="PF00270">
    <property type="entry name" value="DEAD"/>
    <property type="match status" value="1"/>
</dbReference>
<name>A0ABP1DMP2_9APHY</name>
<feature type="region of interest" description="Disordered" evidence="11">
    <location>
        <begin position="633"/>
        <end position="670"/>
    </location>
</feature>
<feature type="domain" description="Helicase C-terminal" evidence="13">
    <location>
        <begin position="326"/>
        <end position="475"/>
    </location>
</feature>
<dbReference type="InterPro" id="IPR036388">
    <property type="entry name" value="WH-like_DNA-bd_sf"/>
</dbReference>
<dbReference type="EC" id="5.6.2.4" evidence="10"/>
<dbReference type="SUPFAM" id="SSF52540">
    <property type="entry name" value="P-loop containing nucleoside triphosphate hydrolases"/>
    <property type="match status" value="1"/>
</dbReference>
<keyword evidence="6 10" id="KW-0067">ATP-binding</keyword>
<evidence type="ECO:0000256" key="7">
    <source>
        <dbReference type="ARBA" id="ARBA00023125"/>
    </source>
</evidence>
<comment type="subcellular location">
    <subcellularLocation>
        <location evidence="10">Nucleus</location>
    </subcellularLocation>
</comment>
<dbReference type="NCBIfam" id="TIGR00614">
    <property type="entry name" value="recQ_fam"/>
    <property type="match status" value="1"/>
</dbReference>
<evidence type="ECO:0000313" key="15">
    <source>
        <dbReference type="Proteomes" id="UP001497453"/>
    </source>
</evidence>
<reference evidence="15" key="1">
    <citation type="submission" date="2024-04" db="EMBL/GenBank/DDBJ databases">
        <authorList>
            <person name="Shaw F."/>
            <person name="Minotto A."/>
        </authorList>
    </citation>
    <scope>NUCLEOTIDE SEQUENCE [LARGE SCALE GENOMIC DNA]</scope>
</reference>
<feature type="domain" description="Helicase ATP-binding" evidence="12">
    <location>
        <begin position="111"/>
        <end position="288"/>
    </location>
</feature>
<dbReference type="Gene3D" id="1.10.10.10">
    <property type="entry name" value="Winged helix-like DNA-binding domain superfamily/Winged helix DNA-binding domain"/>
    <property type="match status" value="1"/>
</dbReference>
<dbReference type="SMART" id="SM00487">
    <property type="entry name" value="DEXDc"/>
    <property type="match status" value="1"/>
</dbReference>
<gene>
    <name evidence="14" type="ORF">GFSPODELE1_LOCUS6862</name>
</gene>
<evidence type="ECO:0000256" key="11">
    <source>
        <dbReference type="SAM" id="MobiDB-lite"/>
    </source>
</evidence>
<dbReference type="Proteomes" id="UP001497453">
    <property type="component" value="Chromosome 5"/>
</dbReference>
<keyword evidence="7" id="KW-0238">DNA-binding</keyword>
<dbReference type="CDD" id="cd17920">
    <property type="entry name" value="DEXHc_RecQ"/>
    <property type="match status" value="1"/>
</dbReference>
<keyword evidence="8" id="KW-0413">Isomerase</keyword>
<keyword evidence="15" id="KW-1185">Reference proteome</keyword>
<dbReference type="InterPro" id="IPR014001">
    <property type="entry name" value="Helicase_ATP-bd"/>
</dbReference>
<dbReference type="InterPro" id="IPR011545">
    <property type="entry name" value="DEAD/DEAH_box_helicase_dom"/>
</dbReference>
<dbReference type="InterPro" id="IPR032284">
    <property type="entry name" value="RecQ_Zn-bd"/>
</dbReference>
<dbReference type="Gene3D" id="3.40.50.300">
    <property type="entry name" value="P-loop containing nucleotide triphosphate hydrolases"/>
    <property type="match status" value="2"/>
</dbReference>
<sequence>MSQLPTFNFSINDIRDLLDKVVLTLEDWSRGNAVQTEVVQLLDDAITTLRSVCSRAEGLPAENNRQISANPPHEGTLVDYSGHFGWRRTLKQKLHSQFKIRDFRLCQEFICNANMHGRDVFCVMATGSGKSLTFQLPALLLHGCTIVIEPLVSLIADQVEHLKKLHINAVALGVRHGEEVKKELISMIKGKAQGPPIKICYITPEKLFRDEEIMPIMLKLNECKQLARFVIDEVHGIHRFSVEFRPYYQELSQLKQKMPNIPILCYTATCPVTVINDIVAMLGLKPVVSGPVAPESGTVFFSSPIYRSNLHYVVLAKPKPAEMNQALIRYILKNHKGKSGIIYCPTKKEVEQVCSTILVESEGQIRTAVYHAHLGDNIKTSTINNWKNGLIHVVCATNAFSLGIDKSDVRFVIHYSLAKSLDDFFQESGRAGRDGLPADCILYYSPQDVFGLRKFMKDDEFAKVHDMITFAQDVTTCRKKLFAYYLSSSSNLPQELENCHDCDNCNRSPTTLQTLSMKSITWKMLKLLEQAHNTSKSFTVLQLVEQLQTTADLAYVSKDMLLRLCMKLLVEGYLDTSQHKIRWGTLIRIIPGRRATEFTRLTQYRIDNGEGPEIRCTFSNDLAADKQTWRRYGLTTSGQGRSRAPSPEPTISRGASHRKRRRSPSGGGGG</sequence>